<dbReference type="PROSITE" id="PS51192">
    <property type="entry name" value="HELICASE_ATP_BIND_1"/>
    <property type="match status" value="1"/>
</dbReference>
<feature type="binding site" evidence="12">
    <location>
        <position position="377"/>
    </location>
    <ligand>
        <name>Zn(2+)</name>
        <dbReference type="ChEBI" id="CHEBI:29105"/>
        <label>2</label>
    </ligand>
</feature>
<dbReference type="HAMAP" id="MF_00983">
    <property type="entry name" value="PriA"/>
    <property type="match status" value="1"/>
</dbReference>
<dbReference type="GO" id="GO:1990077">
    <property type="term" value="C:primosome complex"/>
    <property type="evidence" value="ECO:0007669"/>
    <property type="project" value="UniProtKB-UniRule"/>
</dbReference>
<evidence type="ECO:0000256" key="5">
    <source>
        <dbReference type="ARBA" id="ARBA00022801"/>
    </source>
</evidence>
<dbReference type="Pfam" id="PF17764">
    <property type="entry name" value="PriA_3primeBD"/>
    <property type="match status" value="1"/>
</dbReference>
<organism evidence="15 16">
    <name type="scientific">SAR86 cluster bacterium</name>
    <dbReference type="NCBI Taxonomy" id="2030880"/>
    <lineage>
        <taxon>Bacteria</taxon>
        <taxon>Pseudomonadati</taxon>
        <taxon>Pseudomonadota</taxon>
        <taxon>Gammaproteobacteria</taxon>
        <taxon>SAR86 cluster</taxon>
    </lineage>
</organism>
<keyword evidence="2 12" id="KW-0235">DNA replication</keyword>
<dbReference type="InterPro" id="IPR011545">
    <property type="entry name" value="DEAD/DEAH_box_helicase_dom"/>
</dbReference>
<dbReference type="GO" id="GO:0006310">
    <property type="term" value="P:DNA recombination"/>
    <property type="evidence" value="ECO:0007669"/>
    <property type="project" value="InterPro"/>
</dbReference>
<feature type="binding site" evidence="12">
    <location>
        <position position="392"/>
    </location>
    <ligand>
        <name>Zn(2+)</name>
        <dbReference type="ChEBI" id="CHEBI:29105"/>
        <label>2</label>
    </ligand>
</feature>
<dbReference type="Gene3D" id="3.40.50.300">
    <property type="entry name" value="P-loop containing nucleotide triphosphate hydrolases"/>
    <property type="match status" value="2"/>
</dbReference>
<keyword evidence="8 12" id="KW-0067">ATP-binding</keyword>
<dbReference type="Pfam" id="PF00271">
    <property type="entry name" value="Helicase_C"/>
    <property type="match status" value="1"/>
</dbReference>
<evidence type="ECO:0000256" key="1">
    <source>
        <dbReference type="ARBA" id="ARBA00022515"/>
    </source>
</evidence>
<evidence type="ECO:0000256" key="4">
    <source>
        <dbReference type="ARBA" id="ARBA00022741"/>
    </source>
</evidence>
<dbReference type="SUPFAM" id="SSF52540">
    <property type="entry name" value="P-loop containing nucleoside triphosphate hydrolases"/>
    <property type="match status" value="2"/>
</dbReference>
<keyword evidence="4 12" id="KW-0547">Nucleotide-binding</keyword>
<keyword evidence="6 12" id="KW-0347">Helicase</keyword>
<dbReference type="InterPro" id="IPR042115">
    <property type="entry name" value="PriA_3primeBD_sf"/>
</dbReference>
<dbReference type="Pfam" id="PF18074">
    <property type="entry name" value="PriA_C"/>
    <property type="match status" value="1"/>
</dbReference>
<comment type="catalytic activity">
    <reaction evidence="11 12">
        <text>ATP + H2O = ADP + phosphate + H(+)</text>
        <dbReference type="Rhea" id="RHEA:13065"/>
        <dbReference type="ChEBI" id="CHEBI:15377"/>
        <dbReference type="ChEBI" id="CHEBI:15378"/>
        <dbReference type="ChEBI" id="CHEBI:30616"/>
        <dbReference type="ChEBI" id="CHEBI:43474"/>
        <dbReference type="ChEBI" id="CHEBI:456216"/>
        <dbReference type="EC" id="5.6.2.4"/>
    </reaction>
</comment>
<dbReference type="SMART" id="SM00487">
    <property type="entry name" value="DEXDc"/>
    <property type="match status" value="1"/>
</dbReference>
<dbReference type="GO" id="GO:0006269">
    <property type="term" value="P:DNA replication, synthesis of primer"/>
    <property type="evidence" value="ECO:0007669"/>
    <property type="project" value="UniProtKB-KW"/>
</dbReference>
<evidence type="ECO:0000313" key="15">
    <source>
        <dbReference type="EMBL" id="MBL6903492.1"/>
    </source>
</evidence>
<evidence type="ECO:0000259" key="14">
    <source>
        <dbReference type="PROSITE" id="PS51194"/>
    </source>
</evidence>
<comment type="catalytic activity">
    <reaction evidence="12">
        <text>Couples ATP hydrolysis with the unwinding of duplex DNA by translocating in the 3'-5' direction.</text>
        <dbReference type="EC" id="5.6.2.4"/>
    </reaction>
</comment>
<name>A0A937M2K5_9GAMM</name>
<evidence type="ECO:0000256" key="3">
    <source>
        <dbReference type="ARBA" id="ARBA00022723"/>
    </source>
</evidence>
<dbReference type="Proteomes" id="UP000705230">
    <property type="component" value="Unassembled WGS sequence"/>
</dbReference>
<dbReference type="InterPro" id="IPR014001">
    <property type="entry name" value="Helicase_ATP-bd"/>
</dbReference>
<evidence type="ECO:0000259" key="13">
    <source>
        <dbReference type="PROSITE" id="PS51192"/>
    </source>
</evidence>
<dbReference type="GO" id="GO:0008270">
    <property type="term" value="F:zinc ion binding"/>
    <property type="evidence" value="ECO:0007669"/>
    <property type="project" value="UniProtKB-UniRule"/>
</dbReference>
<feature type="domain" description="Helicase ATP-binding" evidence="13">
    <location>
        <begin position="140"/>
        <end position="306"/>
    </location>
</feature>
<dbReference type="Pfam" id="PF00270">
    <property type="entry name" value="DEAD"/>
    <property type="match status" value="1"/>
</dbReference>
<evidence type="ECO:0000256" key="12">
    <source>
        <dbReference type="HAMAP-Rule" id="MF_00983"/>
    </source>
</evidence>
<gene>
    <name evidence="12 15" type="primary">priA</name>
    <name evidence="15" type="ORF">ISR29_04750</name>
</gene>
<dbReference type="InterPro" id="IPR041236">
    <property type="entry name" value="PriA_C"/>
</dbReference>
<keyword evidence="5 12" id="KW-0378">Hydrolase</keyword>
<dbReference type="GO" id="GO:0003677">
    <property type="term" value="F:DNA binding"/>
    <property type="evidence" value="ECO:0007669"/>
    <property type="project" value="UniProtKB-UniRule"/>
</dbReference>
<comment type="caution">
    <text evidence="15">The sequence shown here is derived from an EMBL/GenBank/DDBJ whole genome shotgun (WGS) entry which is preliminary data.</text>
</comment>
<evidence type="ECO:0000256" key="11">
    <source>
        <dbReference type="ARBA" id="ARBA00048988"/>
    </source>
</evidence>
<dbReference type="InterPro" id="IPR040498">
    <property type="entry name" value="PriA_CRR"/>
</dbReference>
<dbReference type="InterPro" id="IPR001650">
    <property type="entry name" value="Helicase_C-like"/>
</dbReference>
<feature type="binding site" evidence="12">
    <location>
        <position position="405"/>
    </location>
    <ligand>
        <name>Zn(2+)</name>
        <dbReference type="ChEBI" id="CHEBI:29105"/>
        <label>1</label>
    </ligand>
</feature>
<dbReference type="PROSITE" id="PS51194">
    <property type="entry name" value="HELICASE_CTER"/>
    <property type="match status" value="1"/>
</dbReference>
<dbReference type="PANTHER" id="PTHR30580">
    <property type="entry name" value="PRIMOSOMAL PROTEIN N"/>
    <property type="match status" value="1"/>
</dbReference>
<evidence type="ECO:0000256" key="2">
    <source>
        <dbReference type="ARBA" id="ARBA00022705"/>
    </source>
</evidence>
<dbReference type="FunFam" id="3.40.50.300:FF:000489">
    <property type="entry name" value="Primosome assembly protein PriA"/>
    <property type="match status" value="1"/>
</dbReference>
<feature type="binding site" evidence="12">
    <location>
        <position position="395"/>
    </location>
    <ligand>
        <name>Zn(2+)</name>
        <dbReference type="ChEBI" id="CHEBI:29105"/>
        <label>2</label>
    </ligand>
</feature>
<evidence type="ECO:0000256" key="10">
    <source>
        <dbReference type="ARBA" id="ARBA00023235"/>
    </source>
</evidence>
<feature type="binding site" evidence="12">
    <location>
        <position position="374"/>
    </location>
    <ligand>
        <name>Zn(2+)</name>
        <dbReference type="ChEBI" id="CHEBI:29105"/>
        <label>2</label>
    </ligand>
</feature>
<keyword evidence="3 12" id="KW-0479">Metal-binding</keyword>
<reference evidence="15" key="1">
    <citation type="submission" date="2020-10" db="EMBL/GenBank/DDBJ databases">
        <title>Microbiome of the Black Sea water column analyzed by genome centric metagenomics.</title>
        <authorList>
            <person name="Cabello-Yeves P.J."/>
            <person name="Callieri C."/>
            <person name="Picazo A."/>
            <person name="Mehrshad M."/>
            <person name="Haro-Moreno J.M."/>
            <person name="Roda-Garcia J."/>
            <person name="Dzembekova N."/>
            <person name="Slabakova V."/>
            <person name="Slabakova N."/>
            <person name="Moncheva S."/>
            <person name="Rodriguez-Valera F."/>
        </authorList>
    </citation>
    <scope>NUCLEOTIDE SEQUENCE</scope>
    <source>
        <strain evidence="15">BS30m-G43</strain>
    </source>
</reference>
<feature type="binding site" evidence="12">
    <location>
        <position position="368"/>
    </location>
    <ligand>
        <name>Zn(2+)</name>
        <dbReference type="ChEBI" id="CHEBI:29105"/>
        <label>1</label>
    </ligand>
</feature>
<evidence type="ECO:0000256" key="8">
    <source>
        <dbReference type="ARBA" id="ARBA00022840"/>
    </source>
</evidence>
<feature type="binding site" evidence="12">
    <location>
        <position position="365"/>
    </location>
    <ligand>
        <name>Zn(2+)</name>
        <dbReference type="ChEBI" id="CHEBI:29105"/>
        <label>1</label>
    </ligand>
</feature>
<keyword evidence="10 12" id="KW-0413">Isomerase</keyword>
<keyword evidence="1 12" id="KW-0639">Primosome</keyword>
<proteinExistence type="inferred from homology"/>
<accession>A0A937M2K5</accession>
<evidence type="ECO:0000256" key="9">
    <source>
        <dbReference type="ARBA" id="ARBA00023125"/>
    </source>
</evidence>
<comment type="function">
    <text evidence="12">Initiates the restart of stalled replication forks, which reloads the replicative helicase on sites other than the origin of replication. Recognizes and binds to abandoned replication forks and remodels them to uncover a helicase loading site. Promotes assembly of the primosome at these replication forks.</text>
</comment>
<dbReference type="InterPro" id="IPR027417">
    <property type="entry name" value="P-loop_NTPase"/>
</dbReference>
<dbReference type="InterPro" id="IPR005259">
    <property type="entry name" value="PriA"/>
</dbReference>
<dbReference type="PANTHER" id="PTHR30580:SF0">
    <property type="entry name" value="PRIMOSOMAL PROTEIN N"/>
    <property type="match status" value="1"/>
</dbReference>
<evidence type="ECO:0000313" key="16">
    <source>
        <dbReference type="Proteomes" id="UP000705230"/>
    </source>
</evidence>
<dbReference type="GO" id="GO:0006302">
    <property type="term" value="P:double-strand break repair"/>
    <property type="evidence" value="ECO:0007669"/>
    <property type="project" value="InterPro"/>
</dbReference>
<comment type="similarity">
    <text evidence="12">Belongs to the helicase family. PriA subfamily.</text>
</comment>
<dbReference type="SMART" id="SM00490">
    <property type="entry name" value="HELICc"/>
    <property type="match status" value="1"/>
</dbReference>
<protein>
    <recommendedName>
        <fullName evidence="12">Replication restart protein PriA</fullName>
    </recommendedName>
    <alternativeName>
        <fullName evidence="12">ATP-dependent DNA helicase PriA</fullName>
        <ecNumber evidence="12">5.6.2.4</ecNumber>
    </alternativeName>
    <alternativeName>
        <fullName evidence="12">DNA 3'-5' helicase PriA</fullName>
    </alternativeName>
</protein>
<comment type="subunit">
    <text evidence="12">Component of the replication restart primosome.</text>
</comment>
<keyword evidence="7 12" id="KW-0862">Zinc</keyword>
<dbReference type="CDD" id="cd17929">
    <property type="entry name" value="DEXHc_priA"/>
    <property type="match status" value="1"/>
</dbReference>
<dbReference type="GO" id="GO:0043138">
    <property type="term" value="F:3'-5' DNA helicase activity"/>
    <property type="evidence" value="ECO:0007669"/>
    <property type="project" value="UniProtKB-EC"/>
</dbReference>
<keyword evidence="9 12" id="KW-0238">DNA-binding</keyword>
<dbReference type="EMBL" id="JADHSG010000006">
    <property type="protein sequence ID" value="MBL6903492.1"/>
    <property type="molecule type" value="Genomic_DNA"/>
</dbReference>
<dbReference type="Pfam" id="PF18319">
    <property type="entry name" value="Zn_ribbon_PriA"/>
    <property type="match status" value="1"/>
</dbReference>
<dbReference type="GO" id="GO:0016787">
    <property type="term" value="F:hydrolase activity"/>
    <property type="evidence" value="ECO:0007669"/>
    <property type="project" value="UniProtKB-KW"/>
</dbReference>
<dbReference type="EC" id="5.6.2.4" evidence="12"/>
<dbReference type="GO" id="GO:0005524">
    <property type="term" value="F:ATP binding"/>
    <property type="evidence" value="ECO:0007669"/>
    <property type="project" value="UniProtKB-UniRule"/>
</dbReference>
<feature type="domain" description="Helicase C-terminal" evidence="14">
    <location>
        <begin position="400"/>
        <end position="559"/>
    </location>
</feature>
<dbReference type="GO" id="GO:0006270">
    <property type="term" value="P:DNA replication initiation"/>
    <property type="evidence" value="ECO:0007669"/>
    <property type="project" value="TreeGrafter"/>
</dbReference>
<evidence type="ECO:0000256" key="6">
    <source>
        <dbReference type="ARBA" id="ARBA00022806"/>
    </source>
</evidence>
<dbReference type="Gene3D" id="3.40.1440.60">
    <property type="entry name" value="PriA, 3(prime) DNA-binding domain"/>
    <property type="match status" value="1"/>
</dbReference>
<dbReference type="NCBIfam" id="TIGR00595">
    <property type="entry name" value="priA"/>
    <property type="match status" value="1"/>
</dbReference>
<feature type="binding site" evidence="12">
    <location>
        <position position="408"/>
    </location>
    <ligand>
        <name>Zn(2+)</name>
        <dbReference type="ChEBI" id="CHEBI:29105"/>
        <label>1</label>
    </ligand>
</feature>
<dbReference type="AlphaFoldDB" id="A0A937M2K5"/>
<sequence>MNIFYYDIAIPIPVRETFTYKSKEILKSGSRVAVKFRNKDIVGYVVQQLNDMPDFSTTEVSEILDSEPIFKPSDMQIILWLADYYHHPLGEVFDTFCPPALRKITKTDSLLSVEEPIYSILEKDKQFELNKEQESCIKEIKSLRGFDPCLLYGVTGSGKTEIYLQTAGFYLSKGSSILILVPEISLTPQLQERFINRFGANIGIYHSRQTPKQRYNVWQKARNGEIKIVIGTRSAILSPLTNLGLIIIDEEHDQSYKQHEGFRFSARDVGIKRAQIEKIPIILGTATPSLQTLKLVEDKKYKQVNLLKRANGSKPPGFITLDINDSKLESGIAKESLDAIKNTLNRNKQALVFINRRGFSPLYECNNCRWVAECKSCDARLVFHHGLDRLICHRCESAYGLPTRCPECSSSNLSLQGSGTERIELFLEKYFKDTDIIRLDHDTTKKKGSLDEIIEKVHESNSAILVGTQMLAKGHDFPKVELGVILNCDAGITSPDINSLEKISQLLIQVSGRVGRRDSNGKVLIQTRYPEDKNLKELKSGDYLHFALKNLKQKKDLHHPPYSAVCLLRASSPLADHNIKFLSKVANTLNIESEISAIGPIPSIISKTRGNLRHHLIIQTGSKTLLNKYVKDIIDSILSWDETKKVRWFFDIDPIDYS</sequence>
<evidence type="ECO:0000256" key="7">
    <source>
        <dbReference type="ARBA" id="ARBA00022833"/>
    </source>
</evidence>
<comment type="cofactor">
    <cofactor evidence="12">
        <name>Zn(2+)</name>
        <dbReference type="ChEBI" id="CHEBI:29105"/>
    </cofactor>
    <text evidence="12">Binds 2 zinc ions per subunit.</text>
</comment>
<dbReference type="InterPro" id="IPR041222">
    <property type="entry name" value="PriA_3primeBD"/>
</dbReference>